<dbReference type="InterPro" id="IPR036259">
    <property type="entry name" value="MFS_trans_sf"/>
</dbReference>
<feature type="transmembrane region" description="Helical" evidence="1">
    <location>
        <begin position="419"/>
        <end position="436"/>
    </location>
</feature>
<feature type="transmembrane region" description="Helical" evidence="1">
    <location>
        <begin position="761"/>
        <end position="779"/>
    </location>
</feature>
<comment type="caution">
    <text evidence="2">The sequence shown here is derived from an EMBL/GenBank/DDBJ whole genome shotgun (WGS) entry which is preliminary data.</text>
</comment>
<feature type="transmembrane region" description="Helical" evidence="1">
    <location>
        <begin position="337"/>
        <end position="356"/>
    </location>
</feature>
<feature type="transmembrane region" description="Helical" evidence="1">
    <location>
        <begin position="607"/>
        <end position="630"/>
    </location>
</feature>
<protein>
    <recommendedName>
        <fullName evidence="3">DUF2339 domain-containing protein</fullName>
    </recommendedName>
</protein>
<dbReference type="SUPFAM" id="SSF103473">
    <property type="entry name" value="MFS general substrate transporter"/>
    <property type="match status" value="1"/>
</dbReference>
<reference evidence="2" key="1">
    <citation type="journal article" date="2012" name="Science">
        <title>Fermentation, hydrogen, and sulfur metabolism in multiple uncultivated bacterial phyla.</title>
        <authorList>
            <person name="Wrighton K.C."/>
            <person name="Thomas B.C."/>
            <person name="Sharon I."/>
            <person name="Miller C.S."/>
            <person name="Castelle C.J."/>
            <person name="VerBerkmoes N.C."/>
            <person name="Wilkins M.J."/>
            <person name="Hettich R.L."/>
            <person name="Lipton M.S."/>
            <person name="Williams K.H."/>
            <person name="Long P.E."/>
            <person name="Banfield J.F."/>
        </authorList>
    </citation>
    <scope>NUCLEOTIDE SEQUENCE [LARGE SCALE GENOMIC DNA]</scope>
</reference>
<evidence type="ECO:0000256" key="1">
    <source>
        <dbReference type="SAM" id="Phobius"/>
    </source>
</evidence>
<name>K2FZH6_9BACT</name>
<feature type="transmembrane region" description="Helical" evidence="1">
    <location>
        <begin position="25"/>
        <end position="43"/>
    </location>
</feature>
<feature type="transmembrane region" description="Helical" evidence="1">
    <location>
        <begin position="283"/>
        <end position="303"/>
    </location>
</feature>
<organism evidence="2">
    <name type="scientific">uncultured bacterium</name>
    <name type="common">gcode 4</name>
    <dbReference type="NCBI Taxonomy" id="1234023"/>
    <lineage>
        <taxon>Bacteria</taxon>
        <taxon>environmental samples</taxon>
    </lineage>
</organism>
<feature type="transmembrane region" description="Helical" evidence="1">
    <location>
        <begin position="875"/>
        <end position="893"/>
    </location>
</feature>
<feature type="transmembrane region" description="Helical" evidence="1">
    <location>
        <begin position="442"/>
        <end position="462"/>
    </location>
</feature>
<feature type="transmembrane region" description="Helical" evidence="1">
    <location>
        <begin position="525"/>
        <end position="543"/>
    </location>
</feature>
<keyword evidence="1" id="KW-0812">Transmembrane</keyword>
<feature type="transmembrane region" description="Helical" evidence="1">
    <location>
        <begin position="394"/>
        <end position="412"/>
    </location>
</feature>
<feature type="transmembrane region" description="Helical" evidence="1">
    <location>
        <begin position="785"/>
        <end position="802"/>
    </location>
</feature>
<evidence type="ECO:0000313" key="2">
    <source>
        <dbReference type="EMBL" id="EKE27332.1"/>
    </source>
</evidence>
<dbReference type="AlphaFoldDB" id="K2FZH6"/>
<feature type="transmembrane region" description="Helical" evidence="1">
    <location>
        <begin position="549"/>
        <end position="570"/>
    </location>
</feature>
<feature type="transmembrane region" description="Helical" evidence="1">
    <location>
        <begin position="471"/>
        <end position="493"/>
    </location>
</feature>
<feature type="transmembrane region" description="Helical" evidence="1">
    <location>
        <begin position="651"/>
        <end position="671"/>
    </location>
</feature>
<feature type="transmembrane region" description="Helical" evidence="1">
    <location>
        <begin position="677"/>
        <end position="694"/>
    </location>
</feature>
<feature type="transmembrane region" description="Helical" evidence="1">
    <location>
        <begin position="363"/>
        <end position="382"/>
    </location>
</feature>
<feature type="transmembrane region" description="Helical" evidence="1">
    <location>
        <begin position="701"/>
        <end position="723"/>
    </location>
</feature>
<feature type="transmembrane region" description="Helical" evidence="1">
    <location>
        <begin position="809"/>
        <end position="826"/>
    </location>
</feature>
<feature type="transmembrane region" description="Helical" evidence="1">
    <location>
        <begin position="141"/>
        <end position="161"/>
    </location>
</feature>
<feature type="transmembrane region" description="Helical" evidence="1">
    <location>
        <begin position="729"/>
        <end position="749"/>
    </location>
</feature>
<proteinExistence type="predicted"/>
<sequence length="1104" mass="131062">MLSISLWLLLSFVLFGMDASYWDVIFWVLFAWIVFSLLIKKFFLPLDFIRDRVVEYTNKVIERTSKWEIFKKEQATAAEEGIRNIPAEAYEQETNIPSLQYEEEYEEEEDTQVKNAIRKESEPSAPSAFERFFAENALAKIWWILLFLWVLFFLGLVFEAAWAKWKLIIWFIAWFAFFGIWVVLDKRWYVQESRTMLWVWILVNYLVILSWRYLIWESDASWADSFSTILSEWMTFFFLILNTIFAITTSLVYKSKTLLLFSFAFAFLNPFLVWAPWDGTPYTMAWYSAIISMWALFLSKIFYDKQENHFAKYLSITWFIGWNILFILAPFTSSFHWSLKLAFIALISILTLFLAYKNNEKQNIWFFLIWAYVAFALMLFAWSAEWIIKTSVAFIAYLVFLWWMLACSVFFITVASIASIWFILFMPLILLLFLLISGSLFMVIPVILWTLLVYLFVFTLVFETISLGLKYLFFILLWVFLVIANLSISLFSLVVLDSITHTSVLIAWFIFLFATYYFSKKEAMSYLFSIWNIGTTLLLLPIIQTKWEFMIPSAAAVIIFAISNMLAPFFIESIRTKDLKNLVISLVAWILFVGWELYNYWEIAKLFPWLILGYCFMWLAASYFVLWFIMMNIVWDDIFTEDNSKKDSWKNAIYSYLWISISLFSLAILIIFATRPAVVASIWFFEATVLYFFFKRLKDIKIYFAACLLFAIWIIKYSAFIPTIDTGEFVSLIPIVFVGASLIINLYLLKDENDQSRIVHDILHIIGIIMVWIGVASIVPHTEQWYVFLALSIVFVIIGFFYNLFASSLLSYTLAITLWLFYINHLFSIEDIFYVLDYDKKENLKYLQYVTVLIPWIWLYSRNKIKGKLDNIKRTLLIPFLIYLFLSTTIFVYDFSDDNVFSITIYWALWAYFYLSNWIKNDLQKWRTIGLYVLALVLTKILLYDVWFGIDDAILRVVALMFVGWLMIYISTMYSKKHPWNLLKEFDVSNLTPDKDNSQEKASPTDNGNSINETIRDIDIGDVTSVTFELLNWKRYMIRSKNLIKISKLIEKNFWKSEFSPWELQKYYDFIINNYKSELSEAEYKKIIWAMKEFVDIWWAVKFS</sequence>
<feature type="transmembrane region" description="Helical" evidence="1">
    <location>
        <begin position="846"/>
        <end position="863"/>
    </location>
</feature>
<feature type="transmembrane region" description="Helical" evidence="1">
    <location>
        <begin position="310"/>
        <end position="331"/>
    </location>
</feature>
<accession>K2FZH6</accession>
<feature type="transmembrane region" description="Helical" evidence="1">
    <location>
        <begin position="899"/>
        <end position="917"/>
    </location>
</feature>
<feature type="transmembrane region" description="Helical" evidence="1">
    <location>
        <begin position="234"/>
        <end position="253"/>
    </location>
</feature>
<feature type="transmembrane region" description="Helical" evidence="1">
    <location>
        <begin position="499"/>
        <end position="518"/>
    </location>
</feature>
<dbReference type="EMBL" id="AMFJ01000497">
    <property type="protein sequence ID" value="EKE27332.1"/>
    <property type="molecule type" value="Genomic_DNA"/>
</dbReference>
<keyword evidence="1" id="KW-1133">Transmembrane helix</keyword>
<feature type="transmembrane region" description="Helical" evidence="1">
    <location>
        <begin position="929"/>
        <end position="947"/>
    </location>
</feature>
<keyword evidence="1" id="KW-0472">Membrane</keyword>
<gene>
    <name evidence="2" type="ORF">ACD_3C00223G0009</name>
</gene>
<feature type="transmembrane region" description="Helical" evidence="1">
    <location>
        <begin position="953"/>
        <end position="974"/>
    </location>
</feature>
<feature type="transmembrane region" description="Helical" evidence="1">
    <location>
        <begin position="167"/>
        <end position="184"/>
    </location>
</feature>
<feature type="transmembrane region" description="Helical" evidence="1">
    <location>
        <begin position="196"/>
        <end position="214"/>
    </location>
</feature>
<evidence type="ECO:0008006" key="3">
    <source>
        <dbReference type="Google" id="ProtNLM"/>
    </source>
</evidence>
<feature type="transmembrane region" description="Helical" evidence="1">
    <location>
        <begin position="582"/>
        <end position="601"/>
    </location>
</feature>
<feature type="transmembrane region" description="Helical" evidence="1">
    <location>
        <begin position="258"/>
        <end position="277"/>
    </location>
</feature>